<name>R1FW62_9PSEU</name>
<feature type="region of interest" description="Disordered" evidence="1">
    <location>
        <begin position="185"/>
        <end position="206"/>
    </location>
</feature>
<comment type="caution">
    <text evidence="2">The sequence shown here is derived from an EMBL/GenBank/DDBJ whole genome shotgun (WGS) entry which is preliminary data.</text>
</comment>
<feature type="compositionally biased region" description="Basic and acidic residues" evidence="1">
    <location>
        <begin position="189"/>
        <end position="206"/>
    </location>
</feature>
<evidence type="ECO:0000313" key="3">
    <source>
        <dbReference type="Proteomes" id="UP000014139"/>
    </source>
</evidence>
<dbReference type="Proteomes" id="UP000014139">
    <property type="component" value="Unassembled WGS sequence"/>
</dbReference>
<protein>
    <submittedName>
        <fullName evidence="2">Uncharacterized protein</fullName>
    </submittedName>
</protein>
<evidence type="ECO:0000256" key="1">
    <source>
        <dbReference type="SAM" id="MobiDB-lite"/>
    </source>
</evidence>
<proteinExistence type="predicted"/>
<dbReference type="AlphaFoldDB" id="R1FW62"/>
<sequence>MNHLMRAHSVQRVVKRTTNTDTAQPAEAPTEFTARIGSAETVSLTCDRGDTVKDLIRFAEANTEAILPTFRVSVADREVPETAPLTAGHYRVEIAEANWADLVEEAEGEGEGDQARDPVFRLRLRGHTFSVTCDQGNTIADLKQFVVAQTRAKPATVKVFSPDGAPVDDASTLVDGKTYATRYRTRPARHAEAEKESERASDRASADFRLSPEVEEVLARGRYVNQDNPEIAESVGERNSLFHFIGEELAYTYNLKTCTAITLYCGQAKLAFLDHIDAGADVGRIAGQVEKFLAELLEARGTDRETVVQQLTVQIYRARGGEGPDSAFEVAEEALRRAGISTVNVDEVSGTDLIVVGGEKAPRRLEPGDVNLHDRVALRAYLEGDLGCTVLGESLHHYLDRSWRYARDYPELHPLLRAACDTAESRGDRSLARAFSSGLPEPTGVRWHNSTT</sequence>
<gene>
    <name evidence="2" type="ORF">H480_36178</name>
</gene>
<dbReference type="EMBL" id="AOUO01000604">
    <property type="protein sequence ID" value="EOD63597.1"/>
    <property type="molecule type" value="Genomic_DNA"/>
</dbReference>
<accession>R1FW62</accession>
<reference evidence="2 3" key="1">
    <citation type="submission" date="2013-02" db="EMBL/GenBank/DDBJ databases">
        <title>Draft genome sequence of Amycolatopsis vancoresmycina strain DSM 44592T.</title>
        <authorList>
            <person name="Kumar S."/>
            <person name="Kaur N."/>
            <person name="Kaur C."/>
            <person name="Raghava G.P.S."/>
            <person name="Mayilraj S."/>
        </authorList>
    </citation>
    <scope>NUCLEOTIDE SEQUENCE [LARGE SCALE GENOMIC DNA]</scope>
    <source>
        <strain evidence="2 3">DSM 44592</strain>
    </source>
</reference>
<dbReference type="PATRIC" id="fig|1292037.4.peg.6794"/>
<keyword evidence="3" id="KW-1185">Reference proteome</keyword>
<organism evidence="2 3">
    <name type="scientific">Amycolatopsis vancoresmycina DSM 44592</name>
    <dbReference type="NCBI Taxonomy" id="1292037"/>
    <lineage>
        <taxon>Bacteria</taxon>
        <taxon>Bacillati</taxon>
        <taxon>Actinomycetota</taxon>
        <taxon>Actinomycetes</taxon>
        <taxon>Pseudonocardiales</taxon>
        <taxon>Pseudonocardiaceae</taxon>
        <taxon>Amycolatopsis</taxon>
    </lineage>
</organism>
<evidence type="ECO:0000313" key="2">
    <source>
        <dbReference type="EMBL" id="EOD63597.1"/>
    </source>
</evidence>